<dbReference type="InterPro" id="IPR014756">
    <property type="entry name" value="Ig_E-set"/>
</dbReference>
<evidence type="ECO:0000256" key="4">
    <source>
        <dbReference type="ARBA" id="ARBA00023015"/>
    </source>
</evidence>
<feature type="compositionally biased region" description="Low complexity" evidence="10">
    <location>
        <begin position="38"/>
        <end position="66"/>
    </location>
</feature>
<dbReference type="OrthoDB" id="407555at2759"/>
<comment type="similarity">
    <text evidence="2">Belongs to the CAMTA family.</text>
</comment>
<evidence type="ECO:0000256" key="6">
    <source>
        <dbReference type="ARBA" id="ARBA00023159"/>
    </source>
</evidence>
<keyword evidence="4" id="KW-0805">Transcription regulation</keyword>
<comment type="subcellular location">
    <subcellularLocation>
        <location evidence="1">Nucleus</location>
    </subcellularLocation>
</comment>
<organism evidence="12 13">
    <name type="scientific">Portunus trituberculatus</name>
    <name type="common">Swimming crab</name>
    <name type="synonym">Neptunus trituberculatus</name>
    <dbReference type="NCBI Taxonomy" id="210409"/>
    <lineage>
        <taxon>Eukaryota</taxon>
        <taxon>Metazoa</taxon>
        <taxon>Ecdysozoa</taxon>
        <taxon>Arthropoda</taxon>
        <taxon>Crustacea</taxon>
        <taxon>Multicrustacea</taxon>
        <taxon>Malacostraca</taxon>
        <taxon>Eumalacostraca</taxon>
        <taxon>Eucarida</taxon>
        <taxon>Decapoda</taxon>
        <taxon>Pleocyemata</taxon>
        <taxon>Brachyura</taxon>
        <taxon>Eubrachyura</taxon>
        <taxon>Portunoidea</taxon>
        <taxon>Portunidae</taxon>
        <taxon>Portuninae</taxon>
        <taxon>Portunus</taxon>
    </lineage>
</organism>
<dbReference type="PANTHER" id="PTHR23335">
    <property type="entry name" value="CALMODULIN-BINDING TRANSCRIPTION ACTIVATOR CAMTA"/>
    <property type="match status" value="1"/>
</dbReference>
<sequence length="381" mass="41487">MLLHPQVSSTSGPGGCVTPQYQGVTQEGACPPDPPPSTSNTTNNNNNNNNSNSNTTTSNNNNNNLNTTTAPLILNLSNIQGGGGLLILNSGGGGGHHPSPHPPLAGPLTLTSYLDYSPEWAYPEGGVKVLVTGPWYSSSSPYTVLFDGVPTSTTLVQSGVLRCYCPAHEVGLVTLQVACEGFVISNSVIFEYKKPPSDENKVKEEQVIREQDEHLLKFTLLQRLETMETRVQVCPDSQKSPSSYENDVMMHKAHNFEERVVSYCQRMSGKQWLSMDHGFASGLPELHGLTLLHLAAMLGYSRCDFKKQRHLSVDLPLSSEQDLGRPVSCLSPASSWSDTSVRRGKLIKRPSVDSGINLANVDNYKRTSLDSGLDILQKYSR</sequence>
<comment type="subunit">
    <text evidence="9">May interact with calmodulin.</text>
</comment>
<keyword evidence="13" id="KW-1185">Reference proteome</keyword>
<dbReference type="AlphaFoldDB" id="A0A5B7FFP2"/>
<dbReference type="EMBL" id="VSRR010006237">
    <property type="protein sequence ID" value="MPC44347.1"/>
    <property type="molecule type" value="Genomic_DNA"/>
</dbReference>
<keyword evidence="7" id="KW-0804">Transcription</keyword>
<feature type="region of interest" description="Disordered" evidence="10">
    <location>
        <begin position="1"/>
        <end position="66"/>
    </location>
</feature>
<keyword evidence="6" id="KW-0010">Activator</keyword>
<name>A0A5B7FFP2_PORTR</name>
<evidence type="ECO:0000256" key="1">
    <source>
        <dbReference type="ARBA" id="ARBA00004123"/>
    </source>
</evidence>
<evidence type="ECO:0000256" key="3">
    <source>
        <dbReference type="ARBA" id="ARBA00022737"/>
    </source>
</evidence>
<feature type="compositionally biased region" description="Polar residues" evidence="10">
    <location>
        <begin position="1"/>
        <end position="11"/>
    </location>
</feature>
<protein>
    <submittedName>
        <fullName evidence="12">Calmodulin-binding transcription activator 1</fullName>
    </submittedName>
</protein>
<dbReference type="InterPro" id="IPR013783">
    <property type="entry name" value="Ig-like_fold"/>
</dbReference>
<accession>A0A5B7FFP2</accession>
<evidence type="ECO:0000256" key="2">
    <source>
        <dbReference type="ARBA" id="ARBA00008267"/>
    </source>
</evidence>
<dbReference type="InterPro" id="IPR002909">
    <property type="entry name" value="IPT_dom"/>
</dbReference>
<evidence type="ECO:0000256" key="7">
    <source>
        <dbReference type="ARBA" id="ARBA00023163"/>
    </source>
</evidence>
<feature type="domain" description="IPT/TIG" evidence="11">
    <location>
        <begin position="115"/>
        <end position="192"/>
    </location>
</feature>
<proteinExistence type="inferred from homology"/>
<evidence type="ECO:0000256" key="10">
    <source>
        <dbReference type="SAM" id="MobiDB-lite"/>
    </source>
</evidence>
<dbReference type="Pfam" id="PF01833">
    <property type="entry name" value="TIG"/>
    <property type="match status" value="1"/>
</dbReference>
<evidence type="ECO:0000313" key="13">
    <source>
        <dbReference type="Proteomes" id="UP000324222"/>
    </source>
</evidence>
<comment type="caution">
    <text evidence="12">The sequence shown here is derived from an EMBL/GenBank/DDBJ whole genome shotgun (WGS) entry which is preliminary data.</text>
</comment>
<dbReference type="Gene3D" id="2.60.40.10">
    <property type="entry name" value="Immunoglobulins"/>
    <property type="match status" value="1"/>
</dbReference>
<gene>
    <name evidence="12" type="primary">CAMTA1_0</name>
    <name evidence="12" type="ORF">E2C01_038021</name>
</gene>
<keyword evidence="8" id="KW-0539">Nucleus</keyword>
<evidence type="ECO:0000259" key="11">
    <source>
        <dbReference type="Pfam" id="PF01833"/>
    </source>
</evidence>
<evidence type="ECO:0000256" key="5">
    <source>
        <dbReference type="ARBA" id="ARBA00023043"/>
    </source>
</evidence>
<keyword evidence="5" id="KW-0040">ANK repeat</keyword>
<dbReference type="Proteomes" id="UP000324222">
    <property type="component" value="Unassembled WGS sequence"/>
</dbReference>
<dbReference type="PANTHER" id="PTHR23335:SF1">
    <property type="entry name" value="CALMODULIN-BINDING TRANSCRIPTION ACTIVATOR, ISOFORM F"/>
    <property type="match status" value="1"/>
</dbReference>
<dbReference type="GO" id="GO:0003690">
    <property type="term" value="F:double-stranded DNA binding"/>
    <property type="evidence" value="ECO:0007669"/>
    <property type="project" value="TreeGrafter"/>
</dbReference>
<dbReference type="GO" id="GO:0003712">
    <property type="term" value="F:transcription coregulator activity"/>
    <property type="evidence" value="ECO:0007669"/>
    <property type="project" value="TreeGrafter"/>
</dbReference>
<evidence type="ECO:0000256" key="9">
    <source>
        <dbReference type="ARBA" id="ARBA00029480"/>
    </source>
</evidence>
<evidence type="ECO:0000256" key="8">
    <source>
        <dbReference type="ARBA" id="ARBA00023242"/>
    </source>
</evidence>
<reference evidence="12 13" key="1">
    <citation type="submission" date="2019-05" db="EMBL/GenBank/DDBJ databases">
        <title>Another draft genome of Portunus trituberculatus and its Hox gene families provides insights of decapod evolution.</title>
        <authorList>
            <person name="Jeong J.-H."/>
            <person name="Song I."/>
            <person name="Kim S."/>
            <person name="Choi T."/>
            <person name="Kim D."/>
            <person name="Ryu S."/>
            <person name="Kim W."/>
        </authorList>
    </citation>
    <scope>NUCLEOTIDE SEQUENCE [LARGE SCALE GENOMIC DNA]</scope>
    <source>
        <tissue evidence="12">Muscle</tissue>
    </source>
</reference>
<keyword evidence="3" id="KW-0677">Repeat</keyword>
<dbReference type="FunFam" id="2.60.40.10:FF:000089">
    <property type="entry name" value="calmodulin-binding transcription activator 2 isoform X1"/>
    <property type="match status" value="1"/>
</dbReference>
<dbReference type="GO" id="GO:0006357">
    <property type="term" value="P:regulation of transcription by RNA polymerase II"/>
    <property type="evidence" value="ECO:0007669"/>
    <property type="project" value="TreeGrafter"/>
</dbReference>
<evidence type="ECO:0000313" key="12">
    <source>
        <dbReference type="EMBL" id="MPC44347.1"/>
    </source>
</evidence>
<dbReference type="SUPFAM" id="SSF81296">
    <property type="entry name" value="E set domains"/>
    <property type="match status" value="1"/>
</dbReference>
<dbReference type="GO" id="GO:0005634">
    <property type="term" value="C:nucleus"/>
    <property type="evidence" value="ECO:0007669"/>
    <property type="project" value="UniProtKB-SubCell"/>
</dbReference>